<keyword evidence="1" id="KW-0732">Signal</keyword>
<name>A0ABW6EK25_9ACTN</name>
<keyword evidence="3" id="KW-1185">Reference proteome</keyword>
<dbReference type="RefSeq" id="WP_382827918.1">
    <property type="nucleotide sequence ID" value="NZ_JBHXLY010000020.1"/>
</dbReference>
<comment type="caution">
    <text evidence="2">The sequence shown here is derived from an EMBL/GenBank/DDBJ whole genome shotgun (WGS) entry which is preliminary data.</text>
</comment>
<gene>
    <name evidence="2" type="ORF">ACFWSS_22510</name>
</gene>
<protein>
    <submittedName>
        <fullName evidence="2">Peptidase inhibitor family I36 protein</fullName>
    </submittedName>
</protein>
<evidence type="ECO:0000313" key="3">
    <source>
        <dbReference type="Proteomes" id="UP001598251"/>
    </source>
</evidence>
<proteinExistence type="predicted"/>
<organism evidence="2 3">
    <name type="scientific">Streptomyces sindenensis</name>
    <dbReference type="NCBI Taxonomy" id="67363"/>
    <lineage>
        <taxon>Bacteria</taxon>
        <taxon>Bacillati</taxon>
        <taxon>Actinomycetota</taxon>
        <taxon>Actinomycetes</taxon>
        <taxon>Kitasatosporales</taxon>
        <taxon>Streptomycetaceae</taxon>
        <taxon>Streptomyces</taxon>
    </lineage>
</organism>
<accession>A0ABW6EK25</accession>
<feature type="signal peptide" evidence="1">
    <location>
        <begin position="1"/>
        <end position="35"/>
    </location>
</feature>
<dbReference type="Pfam" id="PF03995">
    <property type="entry name" value="Inhibitor_I36"/>
    <property type="match status" value="1"/>
</dbReference>
<dbReference type="EMBL" id="JBHXOF010000015">
    <property type="protein sequence ID" value="MFD4215649.1"/>
    <property type="molecule type" value="Genomic_DNA"/>
</dbReference>
<dbReference type="Proteomes" id="UP001598251">
    <property type="component" value="Unassembled WGS sequence"/>
</dbReference>
<feature type="chain" id="PRO_5047384581" evidence="1">
    <location>
        <begin position="36"/>
        <end position="129"/>
    </location>
</feature>
<evidence type="ECO:0000313" key="2">
    <source>
        <dbReference type="EMBL" id="MFD4215649.1"/>
    </source>
</evidence>
<reference evidence="2 3" key="1">
    <citation type="submission" date="2024-09" db="EMBL/GenBank/DDBJ databases">
        <title>The Natural Products Discovery Center: Release of the First 8490 Sequenced Strains for Exploring Actinobacteria Biosynthetic Diversity.</title>
        <authorList>
            <person name="Kalkreuter E."/>
            <person name="Kautsar S.A."/>
            <person name="Yang D."/>
            <person name="Bader C.D."/>
            <person name="Teijaro C.N."/>
            <person name="Fluegel L."/>
            <person name="Davis C.M."/>
            <person name="Simpson J.R."/>
            <person name="Lauterbach L."/>
            <person name="Steele A.D."/>
            <person name="Gui C."/>
            <person name="Meng S."/>
            <person name="Li G."/>
            <person name="Viehrig K."/>
            <person name="Ye F."/>
            <person name="Su P."/>
            <person name="Kiefer A.F."/>
            <person name="Nichols A."/>
            <person name="Cepeda A.J."/>
            <person name="Yan W."/>
            <person name="Fan B."/>
            <person name="Jiang Y."/>
            <person name="Adhikari A."/>
            <person name="Zheng C.-J."/>
            <person name="Schuster L."/>
            <person name="Cowan T.M."/>
            <person name="Smanski M.J."/>
            <person name="Chevrette M.G."/>
            <person name="De Carvalho L.P.S."/>
            <person name="Shen B."/>
        </authorList>
    </citation>
    <scope>NUCLEOTIDE SEQUENCE [LARGE SCALE GENOMIC DNA]</scope>
    <source>
        <strain evidence="2 3">NPDC058546</strain>
    </source>
</reference>
<sequence>MESDKMRRIRNAVIGVSAFAALAGASLATATPASAVGGCAKGYLCVYDRTVFGGEKIVSASTNSCFNLFEFYDFGSVNSYVNNLPVNAYLWEFDTGTGWHKVRTLVAGKFSSSIPANMAWSVCMGNAQP</sequence>
<evidence type="ECO:0000256" key="1">
    <source>
        <dbReference type="SAM" id="SignalP"/>
    </source>
</evidence>